<dbReference type="AlphaFoldDB" id="A0A943SR65"/>
<dbReference type="EMBL" id="JAGZZP010000010">
    <property type="protein sequence ID" value="MBS6535361.1"/>
    <property type="molecule type" value="Genomic_DNA"/>
</dbReference>
<dbReference type="Proteomes" id="UP000748991">
    <property type="component" value="Unassembled WGS sequence"/>
</dbReference>
<accession>A0A943SR65</accession>
<sequence length="122" mass="13926">MSNFKVKGGREDISLIGKNVIVTNHFANRWNERVLNGEADEEDALADVEKKLAYATYLKKLTGDYYILFNYLIIADENEGKVHLITVLGEINRCERLISYLIENGPDKLGHEIKKYGKLPLI</sequence>
<evidence type="ECO:0000313" key="2">
    <source>
        <dbReference type="Proteomes" id="UP000748991"/>
    </source>
</evidence>
<gene>
    <name evidence="1" type="ORF">KH327_05975</name>
</gene>
<organism evidence="1 2">
    <name type="scientific">Peptoniphilus harei</name>
    <dbReference type="NCBI Taxonomy" id="54005"/>
    <lineage>
        <taxon>Bacteria</taxon>
        <taxon>Bacillati</taxon>
        <taxon>Bacillota</taxon>
        <taxon>Tissierellia</taxon>
        <taxon>Tissierellales</taxon>
        <taxon>Peptoniphilaceae</taxon>
        <taxon>Peptoniphilus</taxon>
    </lineage>
</organism>
<name>A0A943SR65_9FIRM</name>
<protein>
    <submittedName>
        <fullName evidence="1">Uncharacterized protein</fullName>
    </submittedName>
</protein>
<evidence type="ECO:0000313" key="1">
    <source>
        <dbReference type="EMBL" id="MBS6535361.1"/>
    </source>
</evidence>
<comment type="caution">
    <text evidence="1">The sequence shown here is derived from an EMBL/GenBank/DDBJ whole genome shotgun (WGS) entry which is preliminary data.</text>
</comment>
<proteinExistence type="predicted"/>
<dbReference type="RefSeq" id="WP_278637924.1">
    <property type="nucleotide sequence ID" value="NZ_JAGZZP010000010.1"/>
</dbReference>
<reference evidence="1" key="1">
    <citation type="submission" date="2021-02" db="EMBL/GenBank/DDBJ databases">
        <title>Infant gut strain persistence is associated with maternal origin, phylogeny, and functional potential including surface adhesion and iron acquisition.</title>
        <authorList>
            <person name="Lou Y.C."/>
        </authorList>
    </citation>
    <scope>NUCLEOTIDE SEQUENCE</scope>
    <source>
        <strain evidence="1">L3_060_052G1_dasL3_060_052G1_concoct_1</strain>
    </source>
</reference>